<dbReference type="EMBL" id="VIVR01000001">
    <property type="protein sequence ID" value="TWE18618.1"/>
    <property type="molecule type" value="Genomic_DNA"/>
</dbReference>
<proteinExistence type="predicted"/>
<gene>
    <name evidence="2" type="ORF">FB465_3699</name>
</gene>
<dbReference type="AlphaFoldDB" id="A0A561ESM8"/>
<reference evidence="2 3" key="1">
    <citation type="submission" date="2019-06" db="EMBL/GenBank/DDBJ databases">
        <title>Sequencing the genomes of 1000 actinobacteria strains.</title>
        <authorList>
            <person name="Klenk H.-P."/>
        </authorList>
    </citation>
    <scope>NUCLEOTIDE SEQUENCE [LARGE SCALE GENOMIC DNA]</scope>
    <source>
        <strain evidence="2 3">DSM 41649</strain>
    </source>
</reference>
<dbReference type="RefSeq" id="WP_145791982.1">
    <property type="nucleotide sequence ID" value="NZ_VIVR01000001.1"/>
</dbReference>
<accession>A0A561ESM8</accession>
<feature type="compositionally biased region" description="Basic and acidic residues" evidence="1">
    <location>
        <begin position="43"/>
        <end position="63"/>
    </location>
</feature>
<evidence type="ECO:0000313" key="3">
    <source>
        <dbReference type="Proteomes" id="UP000318416"/>
    </source>
</evidence>
<protein>
    <submittedName>
        <fullName evidence="2">Uncharacterized protein</fullName>
    </submittedName>
</protein>
<name>A0A561ESM8_9ACTN</name>
<keyword evidence="3" id="KW-1185">Reference proteome</keyword>
<comment type="caution">
    <text evidence="2">The sequence shown here is derived from an EMBL/GenBank/DDBJ whole genome shotgun (WGS) entry which is preliminary data.</text>
</comment>
<dbReference type="OrthoDB" id="4321620at2"/>
<dbReference type="Proteomes" id="UP000318416">
    <property type="component" value="Unassembled WGS sequence"/>
</dbReference>
<feature type="region of interest" description="Disordered" evidence="1">
    <location>
        <begin position="43"/>
        <end position="70"/>
    </location>
</feature>
<evidence type="ECO:0000313" key="2">
    <source>
        <dbReference type="EMBL" id="TWE18618.1"/>
    </source>
</evidence>
<sequence>MSRKPSISEIGAFLANLRANAESESDPGPLLAEKADLLERIARNNPDDRQASEVAHEARAAADRHRRNAR</sequence>
<evidence type="ECO:0000256" key="1">
    <source>
        <dbReference type="SAM" id="MobiDB-lite"/>
    </source>
</evidence>
<organism evidence="2 3">
    <name type="scientific">Kitasatospora atroaurantiaca</name>
    <dbReference type="NCBI Taxonomy" id="285545"/>
    <lineage>
        <taxon>Bacteria</taxon>
        <taxon>Bacillati</taxon>
        <taxon>Actinomycetota</taxon>
        <taxon>Actinomycetes</taxon>
        <taxon>Kitasatosporales</taxon>
        <taxon>Streptomycetaceae</taxon>
        <taxon>Kitasatospora</taxon>
    </lineage>
</organism>